<dbReference type="RefSeq" id="XP_028994614.1">
    <property type="nucleotide sequence ID" value="XM_029138781.2"/>
</dbReference>
<keyword evidence="5" id="KW-0727">SH2 domain</keyword>
<dbReference type="PANTHER" id="PTHR23101">
    <property type="entry name" value="RAB GDP/GTP EXCHANGE FACTOR"/>
    <property type="match status" value="1"/>
</dbReference>
<dbReference type="FunCoup" id="A0A6P7LL91">
    <property type="interactions" value="831"/>
</dbReference>
<feature type="compositionally biased region" description="Low complexity" evidence="6">
    <location>
        <begin position="38"/>
        <end position="58"/>
    </location>
</feature>
<evidence type="ECO:0000256" key="3">
    <source>
        <dbReference type="ARBA" id="ARBA00022468"/>
    </source>
</evidence>
<comment type="subcellular location">
    <subcellularLocation>
        <location evidence="1">Cytoplasm</location>
    </subcellularLocation>
</comment>
<proteinExistence type="inferred from homology"/>
<feature type="compositionally biased region" description="Low complexity" evidence="6">
    <location>
        <begin position="409"/>
        <end position="418"/>
    </location>
</feature>
<dbReference type="GO" id="GO:0005096">
    <property type="term" value="F:GTPase activator activity"/>
    <property type="evidence" value="ECO:0007669"/>
    <property type="project" value="UniProtKB-KW"/>
</dbReference>
<dbReference type="OrthoDB" id="21085at2759"/>
<dbReference type="GO" id="GO:0005085">
    <property type="term" value="F:guanyl-nucleotide exchange factor activity"/>
    <property type="evidence" value="ECO:0007669"/>
    <property type="project" value="InterPro"/>
</dbReference>
<dbReference type="Proteomes" id="UP000515150">
    <property type="component" value="Chromosome 22"/>
</dbReference>
<evidence type="ECO:0000256" key="5">
    <source>
        <dbReference type="ARBA" id="ARBA00022999"/>
    </source>
</evidence>
<keyword evidence="8" id="KW-1185">Reference proteome</keyword>
<dbReference type="PANTHER" id="PTHR23101:SF58">
    <property type="entry name" value="RAS AND RAB INTERACTOR 3"/>
    <property type="match status" value="1"/>
</dbReference>
<dbReference type="InterPro" id="IPR036860">
    <property type="entry name" value="SH2_dom_sf"/>
</dbReference>
<evidence type="ECO:0000259" key="7">
    <source>
        <dbReference type="PROSITE" id="PS51205"/>
    </source>
</evidence>
<dbReference type="GO" id="GO:0005829">
    <property type="term" value="C:cytosol"/>
    <property type="evidence" value="ECO:0007669"/>
    <property type="project" value="TreeGrafter"/>
</dbReference>
<accession>A0A6P7LL91</accession>
<dbReference type="KEGG" id="bspl:114848353"/>
<dbReference type="Pfam" id="PF02204">
    <property type="entry name" value="VPS9"/>
    <property type="match status" value="1"/>
</dbReference>
<feature type="domain" description="VPS9" evidence="7">
    <location>
        <begin position="793"/>
        <end position="936"/>
    </location>
</feature>
<dbReference type="InParanoid" id="A0A6P7LL91"/>
<dbReference type="Gene3D" id="1.20.1050.80">
    <property type="entry name" value="VPS9 domain"/>
    <property type="match status" value="1"/>
</dbReference>
<feature type="compositionally biased region" description="Polar residues" evidence="6">
    <location>
        <begin position="360"/>
        <end position="381"/>
    </location>
</feature>
<evidence type="ECO:0000256" key="6">
    <source>
        <dbReference type="SAM" id="MobiDB-lite"/>
    </source>
</evidence>
<dbReference type="GO" id="GO:0016192">
    <property type="term" value="P:vesicle-mediated transport"/>
    <property type="evidence" value="ECO:0007669"/>
    <property type="project" value="InterPro"/>
</dbReference>
<dbReference type="CTD" id="79890"/>
<dbReference type="GeneID" id="114848353"/>
<protein>
    <submittedName>
        <fullName evidence="9">Ras and Rab interactor 3 isoform X1</fullName>
    </submittedName>
</protein>
<dbReference type="SMART" id="SM00167">
    <property type="entry name" value="VPS9"/>
    <property type="match status" value="1"/>
</dbReference>
<name>A0A6P7LL91_BETSP</name>
<dbReference type="SUPFAM" id="SSF55550">
    <property type="entry name" value="SH2 domain"/>
    <property type="match status" value="1"/>
</dbReference>
<feature type="compositionally biased region" description="Acidic residues" evidence="6">
    <location>
        <begin position="1084"/>
        <end position="1093"/>
    </location>
</feature>
<evidence type="ECO:0000256" key="2">
    <source>
        <dbReference type="ARBA" id="ARBA00006919"/>
    </source>
</evidence>
<evidence type="ECO:0000256" key="1">
    <source>
        <dbReference type="ARBA" id="ARBA00004496"/>
    </source>
</evidence>
<dbReference type="GO" id="GO:0031267">
    <property type="term" value="F:small GTPase binding"/>
    <property type="evidence" value="ECO:0007669"/>
    <property type="project" value="TreeGrafter"/>
</dbReference>
<dbReference type="InterPro" id="IPR003123">
    <property type="entry name" value="VPS9"/>
</dbReference>
<organism evidence="8 9">
    <name type="scientific">Betta splendens</name>
    <name type="common">Siamese fighting fish</name>
    <dbReference type="NCBI Taxonomy" id="158456"/>
    <lineage>
        <taxon>Eukaryota</taxon>
        <taxon>Metazoa</taxon>
        <taxon>Chordata</taxon>
        <taxon>Craniata</taxon>
        <taxon>Vertebrata</taxon>
        <taxon>Euteleostomi</taxon>
        <taxon>Actinopterygii</taxon>
        <taxon>Neopterygii</taxon>
        <taxon>Teleostei</taxon>
        <taxon>Neoteleostei</taxon>
        <taxon>Acanthomorphata</taxon>
        <taxon>Anabantaria</taxon>
        <taxon>Anabantiformes</taxon>
        <taxon>Anabantoidei</taxon>
        <taxon>Osphronemidae</taxon>
        <taxon>Betta</taxon>
    </lineage>
</organism>
<feature type="compositionally biased region" description="Basic and acidic residues" evidence="6">
    <location>
        <begin position="495"/>
        <end position="504"/>
    </location>
</feature>
<dbReference type="SUPFAM" id="SSF109993">
    <property type="entry name" value="VPS9 domain"/>
    <property type="match status" value="1"/>
</dbReference>
<feature type="compositionally biased region" description="Basic and acidic residues" evidence="6">
    <location>
        <begin position="554"/>
        <end position="569"/>
    </location>
</feature>
<feature type="compositionally biased region" description="Basic and acidic residues" evidence="6">
    <location>
        <begin position="435"/>
        <end position="452"/>
    </location>
</feature>
<feature type="compositionally biased region" description="Basic and acidic residues" evidence="6">
    <location>
        <begin position="513"/>
        <end position="530"/>
    </location>
</feature>
<feature type="compositionally biased region" description="Basic and acidic residues" evidence="6">
    <location>
        <begin position="646"/>
        <end position="657"/>
    </location>
</feature>
<sequence>MELRETEWAIEQPIFGNIMEATVDSQDISHTSPVSGILSTPSIHSSSPLSPPSLSSHPPSRPCRPKHPPKTSYLPSRPPLPTSAPLLLSPPVSKPPAHIPTKSAPLLVSPPLPSNPPSLALPTTLSPTMVSISPLLSLQASVSHDLSPTSTPAALPLSLSSTASFASSSLLPPPLPVMPPFSSSPPLLSPIDCLLGTTSVWQPKGLSLHQINIILEKENAGVFVVHTEDYSMTVSVRLPDEHKAPLVHSVMVKQHKTFVHLDGSSLVFDDIFKLISFYCVSRDILAVTLMLPLAIATATKREELETISAMGADFWTSDLNQKVKKQDQDLDQCYNTSYWYINPVPVEMCSDIDPNMSSTCTHGVTNQKSTSSPQNGETPQTVAPEVKGQIQNKPDKEMKYKRPPPRPPSLGSSSGTTLLFLAPSLNQPSSSITKATEKKEDEKGVGAKENRKVMLTSPSSRPPVFLQSRTAPPLPPAPLCCTSRRKSTVTEVGEDTGREKEQNPAKKTQKLGGGEKGEAKTGNKASHGELVEQDNSHQQQEEEEGKADRKKKGEKKEEKVAIKKEEEQISAKQSRPVPPPRKRPPETPVCPSQNKGLAKSPPSSSQMGWPDVSLYSPQGGAAIGTDADSCSTSSTEEEAESLQEQEQNHNRPTESHKAAMKRTSTTVMLDRARYRLSTVLTGLISHDRRLTQRIVEMARAPTSYIGNLVKEHRAFTLETMSNHLTSTELLQEIRQMMTQLRSYLLQSAELQALLEPQHQYSQDKIENIVEAAMCKSVLKPLREPIYQSLEKLHTANGSLKQLAQNQSVVLGSTTTALGITTAVPEASAMEKISIKLNNLHLEYSPQKKIELLLKACKIIYDAMSVSCPGRAYGADDFLPVMMYVLARSNLSALQLDVEYMMELMDPSLTLGEGSYYLTTTYGALEHIKTFDQQRSATRQLSREVQDSIHRWERRRTLNKESMSQGSVRDFLTVCCPDIEANPKTLGVLPNTTIQQLSEQCTTRFEQSEESYTLSVYIDGLHQPLAPTELALSVKNSCQPGTYCFVYHPIGQSNNKPSRTCPSDPPPAPPAENLITANTRPVAPEAEEEILIEL</sequence>
<evidence type="ECO:0000313" key="9">
    <source>
        <dbReference type="RefSeq" id="XP_028994614.1"/>
    </source>
</evidence>
<dbReference type="GO" id="GO:0030139">
    <property type="term" value="C:endocytic vesicle"/>
    <property type="evidence" value="ECO:0007669"/>
    <property type="project" value="TreeGrafter"/>
</dbReference>
<feature type="compositionally biased region" description="Polar residues" evidence="6">
    <location>
        <begin position="424"/>
        <end position="434"/>
    </location>
</feature>
<keyword evidence="4" id="KW-0963">Cytoplasm</keyword>
<reference evidence="9" key="1">
    <citation type="submission" date="2025-08" db="UniProtKB">
        <authorList>
            <consortium name="RefSeq"/>
        </authorList>
    </citation>
    <scope>IDENTIFICATION</scope>
</reference>
<feature type="region of interest" description="Disordered" evidence="6">
    <location>
        <begin position="1055"/>
        <end position="1093"/>
    </location>
</feature>
<gene>
    <name evidence="9" type="primary">rin3</name>
</gene>
<dbReference type="Pfam" id="PF23268">
    <property type="entry name" value="RIN1"/>
    <property type="match status" value="1"/>
</dbReference>
<dbReference type="InterPro" id="IPR045046">
    <property type="entry name" value="Vps9-like"/>
</dbReference>
<dbReference type="InterPro" id="IPR037191">
    <property type="entry name" value="VPS9_dom_sf"/>
</dbReference>
<dbReference type="FunFam" id="1.20.1050.80:FF:000002">
    <property type="entry name" value="Ras and Rab interactor 2"/>
    <property type="match status" value="1"/>
</dbReference>
<feature type="region of interest" description="Disordered" evidence="6">
    <location>
        <begin position="29"/>
        <end position="98"/>
    </location>
</feature>
<evidence type="ECO:0000313" key="8">
    <source>
        <dbReference type="Proteomes" id="UP000515150"/>
    </source>
</evidence>
<feature type="region of interest" description="Disordered" evidence="6">
    <location>
        <begin position="360"/>
        <end position="664"/>
    </location>
</feature>
<comment type="similarity">
    <text evidence="2">Belongs to the RIN (Ras interaction/interference) family.</text>
</comment>
<dbReference type="AlphaFoldDB" id="A0A6P7LL91"/>
<keyword evidence="3" id="KW-0343">GTPase activation</keyword>
<evidence type="ECO:0000256" key="4">
    <source>
        <dbReference type="ARBA" id="ARBA00022490"/>
    </source>
</evidence>
<dbReference type="PROSITE" id="PS51205">
    <property type="entry name" value="VPS9"/>
    <property type="match status" value="1"/>
</dbReference>